<reference evidence="1" key="1">
    <citation type="journal article" date="2014" name="Front. Microbiol.">
        <title>High frequency of phylogenetically diverse reductive dehalogenase-homologous genes in deep subseafloor sedimentary metagenomes.</title>
        <authorList>
            <person name="Kawai M."/>
            <person name="Futagami T."/>
            <person name="Toyoda A."/>
            <person name="Takaki Y."/>
            <person name="Nishi S."/>
            <person name="Hori S."/>
            <person name="Arai W."/>
            <person name="Tsubouchi T."/>
            <person name="Morono Y."/>
            <person name="Uchiyama I."/>
            <person name="Ito T."/>
            <person name="Fujiyama A."/>
            <person name="Inagaki F."/>
            <person name="Takami H."/>
        </authorList>
    </citation>
    <scope>NUCLEOTIDE SEQUENCE</scope>
    <source>
        <strain evidence="1">Expedition CK06-06</strain>
    </source>
</reference>
<feature type="non-terminal residue" evidence="1">
    <location>
        <position position="1"/>
    </location>
</feature>
<sequence length="55" mass="6387">EIVEAEKEAVKADIYHYGRLAPHEYIITGFDIYFGLWDHNPQGDGKSFGDEYPFH</sequence>
<dbReference type="AlphaFoldDB" id="X0XL79"/>
<organism evidence="1">
    <name type="scientific">marine sediment metagenome</name>
    <dbReference type="NCBI Taxonomy" id="412755"/>
    <lineage>
        <taxon>unclassified sequences</taxon>
        <taxon>metagenomes</taxon>
        <taxon>ecological metagenomes</taxon>
    </lineage>
</organism>
<evidence type="ECO:0000313" key="1">
    <source>
        <dbReference type="EMBL" id="GAG43930.1"/>
    </source>
</evidence>
<accession>X0XL79</accession>
<name>X0XL79_9ZZZZ</name>
<gene>
    <name evidence="1" type="ORF">S01H1_85966</name>
</gene>
<protein>
    <submittedName>
        <fullName evidence="1">Uncharacterized protein</fullName>
    </submittedName>
</protein>
<proteinExistence type="predicted"/>
<comment type="caution">
    <text evidence="1">The sequence shown here is derived from an EMBL/GenBank/DDBJ whole genome shotgun (WGS) entry which is preliminary data.</text>
</comment>
<feature type="non-terminal residue" evidence="1">
    <location>
        <position position="55"/>
    </location>
</feature>
<dbReference type="EMBL" id="BARS01059280">
    <property type="protein sequence ID" value="GAG43930.1"/>
    <property type="molecule type" value="Genomic_DNA"/>
</dbReference>